<proteinExistence type="predicted"/>
<dbReference type="EMBL" id="MN740832">
    <property type="protein sequence ID" value="QHU14183.1"/>
    <property type="molecule type" value="Genomic_DNA"/>
</dbReference>
<sequence length="194" mass="23278">MTEPIIRAEMLERLYLKGIKDLPGYRSQDIALYKKVKPDWLELHSDELKYWANLAVKTYNLKVQHGDILWWLQERGYRNENLLFWHEDQGVVFPYTEIDDYGSVPPCFRVGPDFLPEFWFPRDSYSAKVDHNSLVFLEETLVQEIKENLQEVTPGKKWTCKITIQDKTYKVEVDNKDTIQEYFTYDNGCFYQEW</sequence>
<organism evidence="1">
    <name type="scientific">viral metagenome</name>
    <dbReference type="NCBI Taxonomy" id="1070528"/>
    <lineage>
        <taxon>unclassified sequences</taxon>
        <taxon>metagenomes</taxon>
        <taxon>organismal metagenomes</taxon>
    </lineage>
</organism>
<protein>
    <submittedName>
        <fullName evidence="1">Uncharacterized protein</fullName>
    </submittedName>
</protein>
<name>A0A6C0K9W5_9ZZZZ</name>
<accession>A0A6C0K9W5</accession>
<dbReference type="AlphaFoldDB" id="A0A6C0K9W5"/>
<reference evidence="1" key="1">
    <citation type="journal article" date="2020" name="Nature">
        <title>Giant virus diversity and host interactions through global metagenomics.</title>
        <authorList>
            <person name="Schulz F."/>
            <person name="Roux S."/>
            <person name="Paez-Espino D."/>
            <person name="Jungbluth S."/>
            <person name="Walsh D.A."/>
            <person name="Denef V.J."/>
            <person name="McMahon K.D."/>
            <person name="Konstantinidis K.T."/>
            <person name="Eloe-Fadrosh E.A."/>
            <person name="Kyrpides N.C."/>
            <person name="Woyke T."/>
        </authorList>
    </citation>
    <scope>NUCLEOTIDE SEQUENCE</scope>
    <source>
        <strain evidence="1">GVMAG-S-1101182-85</strain>
    </source>
</reference>
<evidence type="ECO:0000313" key="1">
    <source>
        <dbReference type="EMBL" id="QHU14183.1"/>
    </source>
</evidence>